<keyword evidence="2 4" id="KW-0378">Hydrolase</keyword>
<comment type="cofactor">
    <cofactor evidence="1">
        <name>Mg(2+)</name>
        <dbReference type="ChEBI" id="CHEBI:18420"/>
    </cofactor>
</comment>
<dbReference type="GO" id="GO:0005829">
    <property type="term" value="C:cytosol"/>
    <property type="evidence" value="ECO:0007669"/>
    <property type="project" value="TreeGrafter"/>
</dbReference>
<evidence type="ECO:0000313" key="5">
    <source>
        <dbReference type="Proteomes" id="UP000295157"/>
    </source>
</evidence>
<protein>
    <submittedName>
        <fullName evidence="4">NUDIX hydrolase</fullName>
    </submittedName>
</protein>
<dbReference type="AlphaFoldDB" id="A0A4R4NMD1"/>
<dbReference type="GO" id="GO:0016787">
    <property type="term" value="F:hydrolase activity"/>
    <property type="evidence" value="ECO:0007669"/>
    <property type="project" value="UniProtKB-KW"/>
</dbReference>
<dbReference type="GO" id="GO:0006753">
    <property type="term" value="P:nucleoside phosphate metabolic process"/>
    <property type="evidence" value="ECO:0007669"/>
    <property type="project" value="TreeGrafter"/>
</dbReference>
<dbReference type="EMBL" id="SMJZ01000031">
    <property type="protein sequence ID" value="TDC08182.1"/>
    <property type="molecule type" value="Genomic_DNA"/>
</dbReference>
<gene>
    <name evidence="4" type="ORF">E1267_11260</name>
</gene>
<feature type="domain" description="Nudix hydrolase" evidence="3">
    <location>
        <begin position="41"/>
        <end position="168"/>
    </location>
</feature>
<accession>A0A4R4NMD1</accession>
<evidence type="ECO:0000256" key="2">
    <source>
        <dbReference type="ARBA" id="ARBA00022801"/>
    </source>
</evidence>
<dbReference type="InterPro" id="IPR000086">
    <property type="entry name" value="NUDIX_hydrolase_dom"/>
</dbReference>
<reference evidence="4 5" key="1">
    <citation type="submission" date="2019-02" db="EMBL/GenBank/DDBJ databases">
        <title>Draft genome sequences of novel Actinobacteria.</title>
        <authorList>
            <person name="Sahin N."/>
            <person name="Ay H."/>
            <person name="Saygin H."/>
        </authorList>
    </citation>
    <scope>NUCLEOTIDE SEQUENCE [LARGE SCALE GENOMIC DNA]</scope>
    <source>
        <strain evidence="4 5">KC201</strain>
    </source>
</reference>
<dbReference type="PROSITE" id="PS51462">
    <property type="entry name" value="NUDIX"/>
    <property type="match status" value="1"/>
</dbReference>
<organism evidence="4 5">
    <name type="scientific">Nonomuraea longispora</name>
    <dbReference type="NCBI Taxonomy" id="1848320"/>
    <lineage>
        <taxon>Bacteria</taxon>
        <taxon>Bacillati</taxon>
        <taxon>Actinomycetota</taxon>
        <taxon>Actinomycetes</taxon>
        <taxon>Streptosporangiales</taxon>
        <taxon>Streptosporangiaceae</taxon>
        <taxon>Nonomuraea</taxon>
    </lineage>
</organism>
<keyword evidence="5" id="KW-1185">Reference proteome</keyword>
<dbReference type="RefSeq" id="WP_132332370.1">
    <property type="nucleotide sequence ID" value="NZ_SMJZ01000031.1"/>
</dbReference>
<sequence>MNHPSIRQVSTEVIYSNTWMTLREDEIERPDGSRGVYGYLERPNAVLVIPLEDDGFHLVEEYRYPMRRRSWSFPQGFAPAPTLEEAARQELEQETGLCPAALTLLGTIDVAHAISTERSNVYLATGLEHGASAREHSEQDMRQRWVPRAEFEQMVRAGAVRDAGSLAAYTLFLLSRA</sequence>
<dbReference type="PANTHER" id="PTHR11839:SF18">
    <property type="entry name" value="NUDIX HYDROLASE DOMAIN-CONTAINING PROTEIN"/>
    <property type="match status" value="1"/>
</dbReference>
<name>A0A4R4NMD1_9ACTN</name>
<dbReference type="PANTHER" id="PTHR11839">
    <property type="entry name" value="UDP/ADP-SUGAR PYROPHOSPHATASE"/>
    <property type="match status" value="1"/>
</dbReference>
<proteinExistence type="predicted"/>
<dbReference type="Gene3D" id="3.90.79.10">
    <property type="entry name" value="Nucleoside Triphosphate Pyrophosphohydrolase"/>
    <property type="match status" value="1"/>
</dbReference>
<dbReference type="CDD" id="cd24161">
    <property type="entry name" value="NUDIX_ADPRase_Ndx2"/>
    <property type="match status" value="1"/>
</dbReference>
<dbReference type="OrthoDB" id="177518at2"/>
<evidence type="ECO:0000313" key="4">
    <source>
        <dbReference type="EMBL" id="TDC08182.1"/>
    </source>
</evidence>
<dbReference type="GO" id="GO:0019693">
    <property type="term" value="P:ribose phosphate metabolic process"/>
    <property type="evidence" value="ECO:0007669"/>
    <property type="project" value="TreeGrafter"/>
</dbReference>
<dbReference type="Proteomes" id="UP000295157">
    <property type="component" value="Unassembled WGS sequence"/>
</dbReference>
<evidence type="ECO:0000256" key="1">
    <source>
        <dbReference type="ARBA" id="ARBA00001946"/>
    </source>
</evidence>
<dbReference type="Pfam" id="PF00293">
    <property type="entry name" value="NUDIX"/>
    <property type="match status" value="1"/>
</dbReference>
<evidence type="ECO:0000259" key="3">
    <source>
        <dbReference type="PROSITE" id="PS51462"/>
    </source>
</evidence>
<dbReference type="InterPro" id="IPR015797">
    <property type="entry name" value="NUDIX_hydrolase-like_dom_sf"/>
</dbReference>
<comment type="caution">
    <text evidence="4">The sequence shown here is derived from an EMBL/GenBank/DDBJ whole genome shotgun (WGS) entry which is preliminary data.</text>
</comment>
<dbReference type="SUPFAM" id="SSF55811">
    <property type="entry name" value="Nudix"/>
    <property type="match status" value="1"/>
</dbReference>